<dbReference type="InterPro" id="IPR019775">
    <property type="entry name" value="WD40_repeat_CS"/>
</dbReference>
<dbReference type="GeneID" id="85330933"/>
<dbReference type="PROSITE" id="PS50082">
    <property type="entry name" value="WD_REPEATS_2"/>
    <property type="match status" value="1"/>
</dbReference>
<protein>
    <submittedName>
        <fullName evidence="4">WD40-repeat-containing domain protein</fullName>
    </submittedName>
</protein>
<dbReference type="AlphaFoldDB" id="A0AA40AWU8"/>
<keyword evidence="5" id="KW-1185">Reference proteome</keyword>
<dbReference type="SMART" id="SM00320">
    <property type="entry name" value="WD40"/>
    <property type="match status" value="1"/>
</dbReference>
<dbReference type="InterPro" id="IPR015943">
    <property type="entry name" value="WD40/YVTN_repeat-like_dom_sf"/>
</dbReference>
<dbReference type="PROSITE" id="PS50294">
    <property type="entry name" value="WD_REPEATS_REGION"/>
    <property type="match status" value="1"/>
</dbReference>
<organism evidence="4 5">
    <name type="scientific">Lasiosphaeria miniovina</name>
    <dbReference type="NCBI Taxonomy" id="1954250"/>
    <lineage>
        <taxon>Eukaryota</taxon>
        <taxon>Fungi</taxon>
        <taxon>Dikarya</taxon>
        <taxon>Ascomycota</taxon>
        <taxon>Pezizomycotina</taxon>
        <taxon>Sordariomycetes</taxon>
        <taxon>Sordariomycetidae</taxon>
        <taxon>Sordariales</taxon>
        <taxon>Lasiosphaeriaceae</taxon>
        <taxon>Lasiosphaeria</taxon>
    </lineage>
</organism>
<evidence type="ECO:0000256" key="2">
    <source>
        <dbReference type="ARBA" id="ARBA00022737"/>
    </source>
</evidence>
<accession>A0AA40AWU8</accession>
<evidence type="ECO:0000313" key="4">
    <source>
        <dbReference type="EMBL" id="KAK0723464.1"/>
    </source>
</evidence>
<feature type="non-terminal residue" evidence="4">
    <location>
        <position position="1"/>
    </location>
</feature>
<reference evidence="4" key="1">
    <citation type="submission" date="2023-06" db="EMBL/GenBank/DDBJ databases">
        <title>Genome-scale phylogeny and comparative genomics of the fungal order Sordariales.</title>
        <authorList>
            <consortium name="Lawrence Berkeley National Laboratory"/>
            <person name="Hensen N."/>
            <person name="Bonometti L."/>
            <person name="Westerberg I."/>
            <person name="Brannstrom I.O."/>
            <person name="Guillou S."/>
            <person name="Cros-Aarteil S."/>
            <person name="Calhoun S."/>
            <person name="Haridas S."/>
            <person name="Kuo A."/>
            <person name="Mondo S."/>
            <person name="Pangilinan J."/>
            <person name="Riley R."/>
            <person name="LaButti K."/>
            <person name="Andreopoulos B."/>
            <person name="Lipzen A."/>
            <person name="Chen C."/>
            <person name="Yanf M."/>
            <person name="Daum C."/>
            <person name="Ng V."/>
            <person name="Clum A."/>
            <person name="Steindorff A."/>
            <person name="Ohm R."/>
            <person name="Martin F."/>
            <person name="Silar P."/>
            <person name="Natvig D."/>
            <person name="Lalanne C."/>
            <person name="Gautier V."/>
            <person name="Ament-velasquez S.L."/>
            <person name="Kruys A."/>
            <person name="Hutchinson M.I."/>
            <person name="Powell A.J."/>
            <person name="Barry K."/>
            <person name="Miller A.N."/>
            <person name="Grigoriev I.V."/>
            <person name="Debuchy R."/>
            <person name="Gladieux P."/>
            <person name="Thoren M.H."/>
            <person name="Johannesson H."/>
        </authorList>
    </citation>
    <scope>NUCLEOTIDE SEQUENCE</scope>
    <source>
        <strain evidence="4">SMH2392-1A</strain>
    </source>
</reference>
<gene>
    <name evidence="4" type="ORF">B0T26DRAFT_853110</name>
</gene>
<dbReference type="Gene3D" id="2.130.10.10">
    <property type="entry name" value="YVTN repeat-like/Quinoprotein amine dehydrogenase"/>
    <property type="match status" value="1"/>
</dbReference>
<name>A0AA40AWU8_9PEZI</name>
<feature type="repeat" description="WD" evidence="3">
    <location>
        <begin position="14"/>
        <end position="55"/>
    </location>
</feature>
<evidence type="ECO:0000313" key="5">
    <source>
        <dbReference type="Proteomes" id="UP001172101"/>
    </source>
</evidence>
<sequence>RLWETASGRYIQELKGYSDWVTSAAFSPDGTQVASASRDQTVRLWETASGRCLQILNIGTTLSSIAFDSTNSLLTNIGYINVSLSSAVREASLRDADITSYQSITSEQHQALVRVGVGLSSDGSWVTLDGRRIVWLPPEVRLSESAILGKTVVLGSRSGRVTIIGFSVDISPF</sequence>
<dbReference type="InterPro" id="IPR001680">
    <property type="entry name" value="WD40_rpt"/>
</dbReference>
<dbReference type="PROSITE" id="PS00678">
    <property type="entry name" value="WD_REPEATS_1"/>
    <property type="match status" value="1"/>
</dbReference>
<dbReference type="PANTHER" id="PTHR19848:SF8">
    <property type="entry name" value="F-BOX AND WD REPEAT DOMAIN CONTAINING 7"/>
    <property type="match status" value="1"/>
</dbReference>
<dbReference type="RefSeq" id="XP_060299388.1">
    <property type="nucleotide sequence ID" value="XM_060447663.1"/>
</dbReference>
<dbReference type="Pfam" id="PF00400">
    <property type="entry name" value="WD40"/>
    <property type="match status" value="1"/>
</dbReference>
<dbReference type="PANTHER" id="PTHR19848">
    <property type="entry name" value="WD40 REPEAT PROTEIN"/>
    <property type="match status" value="1"/>
</dbReference>
<proteinExistence type="predicted"/>
<dbReference type="SUPFAM" id="SSF50978">
    <property type="entry name" value="WD40 repeat-like"/>
    <property type="match status" value="1"/>
</dbReference>
<evidence type="ECO:0000256" key="1">
    <source>
        <dbReference type="ARBA" id="ARBA00022574"/>
    </source>
</evidence>
<evidence type="ECO:0000256" key="3">
    <source>
        <dbReference type="PROSITE-ProRule" id="PRU00221"/>
    </source>
</evidence>
<keyword evidence="2" id="KW-0677">Repeat</keyword>
<dbReference type="EMBL" id="JAUIRO010000003">
    <property type="protein sequence ID" value="KAK0723464.1"/>
    <property type="molecule type" value="Genomic_DNA"/>
</dbReference>
<dbReference type="InterPro" id="IPR036322">
    <property type="entry name" value="WD40_repeat_dom_sf"/>
</dbReference>
<comment type="caution">
    <text evidence="4">The sequence shown here is derived from an EMBL/GenBank/DDBJ whole genome shotgun (WGS) entry which is preliminary data.</text>
</comment>
<dbReference type="Proteomes" id="UP001172101">
    <property type="component" value="Unassembled WGS sequence"/>
</dbReference>
<keyword evidence="1 3" id="KW-0853">WD repeat</keyword>